<dbReference type="Proteomes" id="UP000240760">
    <property type="component" value="Unassembled WGS sequence"/>
</dbReference>
<dbReference type="AlphaFoldDB" id="A0A2T4BQJ8"/>
<name>A0A2T4BQJ8_TRILO</name>
<proteinExistence type="predicted"/>
<gene>
    <name evidence="1" type="ORF">M440DRAFT_1143886</name>
</gene>
<protein>
    <submittedName>
        <fullName evidence="1">Uncharacterized protein</fullName>
    </submittedName>
</protein>
<evidence type="ECO:0000313" key="2">
    <source>
        <dbReference type="Proteomes" id="UP000240760"/>
    </source>
</evidence>
<keyword evidence="2" id="KW-1185">Reference proteome</keyword>
<dbReference type="EMBL" id="KZ679147">
    <property type="protein sequence ID" value="PTB71591.1"/>
    <property type="molecule type" value="Genomic_DNA"/>
</dbReference>
<sequence length="129" mass="14423">MLYILFCIFAGYVFSSTVGYTWHLVTMSVYTSAYVVRGRTFGLFGNSSKRLSIHALPVISRIISCILTNSRHMDNINNISVTLRSGPYPLQSAAFCPSRDIPYNANLNSRTDCSPIGYSQSHVFHSSRD</sequence>
<reference evidence="1 2" key="1">
    <citation type="submission" date="2016-07" db="EMBL/GenBank/DDBJ databases">
        <title>Multiple horizontal gene transfer events from other fungi enriched the ability of initially mycotrophic Trichoderma (Ascomycota) to feed on dead plant biomass.</title>
        <authorList>
            <consortium name="DOE Joint Genome Institute"/>
            <person name="Aerts A."/>
            <person name="Atanasova L."/>
            <person name="Chenthamara K."/>
            <person name="Zhang J."/>
            <person name="Grujic M."/>
            <person name="Henrissat B."/>
            <person name="Kuo A."/>
            <person name="Salamov A."/>
            <person name="Lipzen A."/>
            <person name="Labutti K."/>
            <person name="Barry K."/>
            <person name="Miao Y."/>
            <person name="Rahimi M.J."/>
            <person name="Shen Q."/>
            <person name="Grigoriev I.V."/>
            <person name="Kubicek C.P."/>
            <person name="Druzhinina I.S."/>
        </authorList>
    </citation>
    <scope>NUCLEOTIDE SEQUENCE [LARGE SCALE GENOMIC DNA]</scope>
    <source>
        <strain evidence="1 2">ATCC 18648</strain>
    </source>
</reference>
<accession>A0A2T4BQJ8</accession>
<organism evidence="1 2">
    <name type="scientific">Trichoderma longibrachiatum ATCC 18648</name>
    <dbReference type="NCBI Taxonomy" id="983965"/>
    <lineage>
        <taxon>Eukaryota</taxon>
        <taxon>Fungi</taxon>
        <taxon>Dikarya</taxon>
        <taxon>Ascomycota</taxon>
        <taxon>Pezizomycotina</taxon>
        <taxon>Sordariomycetes</taxon>
        <taxon>Hypocreomycetidae</taxon>
        <taxon>Hypocreales</taxon>
        <taxon>Hypocreaceae</taxon>
        <taxon>Trichoderma</taxon>
    </lineage>
</organism>
<evidence type="ECO:0000313" key="1">
    <source>
        <dbReference type="EMBL" id="PTB71591.1"/>
    </source>
</evidence>